<protein>
    <recommendedName>
        <fullName evidence="3">Peptidase M1 membrane alanine aminopeptidase domain-containing protein</fullName>
    </recommendedName>
</protein>
<evidence type="ECO:0000313" key="2">
    <source>
        <dbReference type="Proteomes" id="UP000198820"/>
    </source>
</evidence>
<gene>
    <name evidence="1" type="ORF">SAMN05421540_102141</name>
</gene>
<dbReference type="InterPro" id="IPR027268">
    <property type="entry name" value="Peptidase_M4/M1_CTD_sf"/>
</dbReference>
<sequence length="934" mass="110486">MKHFIFCFLLGISLCYGQRHNISADISVSKNLKRLDVNSQINFINTTQTEIDTLYFYDWNNAFSDKDSPLAKRFAEEYARKFHFTSKELRGYTQINDFYTNSQNISWFYKDNQPDILLAILETPLKVGDSINLQLNYHLNIPIQGLIKSGWSADKLRLKDWLITPAKHQNDWVLYSNKALDDYPTQFLDYNLNFEIPKGIFLKSSFDMTELQIGYQKNKFKLSGQQILDNDVYLTKRDEFSSIKTDLVEVLSNLESESVRPEIKALITDRIAFFLNENIGEFPHPHLLVSELDYSLSPVYGLNQLPSFIRPFPDGFQYDVKLLKTMTLKHLKTKIAINTRKDKWLIDALTVKVMMDYINKYYPDMKLLGSFSKFFGVRWFHASDLMFNERYRFIHETMIRQNLKQPIDMPQDEMLKFNRQLSSPYQAGLGLKYFGDYIGQENLNQSIREFFKEKNLSHASSELFLKTLEKNTDKNITWFKDNYLNSYKDIDFKVGKVSRNDQGFEVEVINKTESPMPVKLGLYKDDDFIKSIWVEDFEDRSKTLQVNTPEANKFVVNYDYNLPEYNPRNNIKRKNKIFNKPIQIRLLEDIEDPEYNQVFVMPEFTYNLYDGIAIGSKIYNTSLLPKNFSYDIGPKYGFGSQAIVGSISFDYTQYFKQQDLFRIRYGASGSRYSYNTDLFYKRYSAFMQMVYRPVDLRSNKRHYLTLRTVNVDQDKSETIETDEPNYNVFNISYAFQDKNLDHFFTTQIDYEISKKFSKVSASVRYRKLFENNRQINIRLFAGLFLYNDTNDSDYFSFGIDRPSDYMFDYNYYGRSEDDGLFSQQYIQAEGGFKSIFENRYADRWIATTNVSTTIWNWIFAYADLGFHKDMGESANFIYDSGIRLNLVEDYFELYLPIYSNNGWEVSDNHYDENIRFIVTLDFKTLLGLFKRKWY</sequence>
<evidence type="ECO:0000313" key="1">
    <source>
        <dbReference type="EMBL" id="SDZ90610.1"/>
    </source>
</evidence>
<dbReference type="STRING" id="908615.SAMN05421540_102141"/>
<dbReference type="RefSeq" id="WP_093239190.1">
    <property type="nucleotide sequence ID" value="NZ_FNQF01000002.1"/>
</dbReference>
<dbReference type="Gene3D" id="1.10.390.10">
    <property type="entry name" value="Neutral Protease Domain 2"/>
    <property type="match status" value="1"/>
</dbReference>
<evidence type="ECO:0008006" key="3">
    <source>
        <dbReference type="Google" id="ProtNLM"/>
    </source>
</evidence>
<dbReference type="EMBL" id="FNQF01000002">
    <property type="protein sequence ID" value="SDZ90610.1"/>
    <property type="molecule type" value="Genomic_DNA"/>
</dbReference>
<reference evidence="1 2" key="1">
    <citation type="submission" date="2016-10" db="EMBL/GenBank/DDBJ databases">
        <authorList>
            <person name="de Groot N.N."/>
        </authorList>
    </citation>
    <scope>NUCLEOTIDE SEQUENCE [LARGE SCALE GENOMIC DNA]</scope>
    <source>
        <strain evidence="1 2">DSM 23581</strain>
    </source>
</reference>
<name>A0A1H3WUG0_9FLAO</name>
<accession>A0A1H3WUG0</accession>
<proteinExistence type="predicted"/>
<organism evidence="1 2">
    <name type="scientific">Psychroflexus halocasei</name>
    <dbReference type="NCBI Taxonomy" id="908615"/>
    <lineage>
        <taxon>Bacteria</taxon>
        <taxon>Pseudomonadati</taxon>
        <taxon>Bacteroidota</taxon>
        <taxon>Flavobacteriia</taxon>
        <taxon>Flavobacteriales</taxon>
        <taxon>Flavobacteriaceae</taxon>
        <taxon>Psychroflexus</taxon>
    </lineage>
</organism>
<keyword evidence="2" id="KW-1185">Reference proteome</keyword>
<dbReference type="AlphaFoldDB" id="A0A1H3WUG0"/>
<dbReference type="Proteomes" id="UP000198820">
    <property type="component" value="Unassembled WGS sequence"/>
</dbReference>